<dbReference type="Pfam" id="PF14392">
    <property type="entry name" value="zf-CCHC_4"/>
    <property type="match status" value="1"/>
</dbReference>
<dbReference type="AlphaFoldDB" id="A0A9Q0JCN2"/>
<sequence length="189" mass="22376">MITCTGLVGKIYSNRYFIAGIVEPNMKKVWDIRGSYMVTEKGNIVFLFGFEFEDDCEKVYKGTPWLMSNVHLNLRRWSPKVAFNRIPMRLSWFSAQLYDLPLDFLDYLKIKKKCSVFYATIEIDAGLETIWGWNRFVRVRIEFLPRHPLIAGIHVTNMLDTKHWIKVQYERLGEFYFNCGRITHPHALL</sequence>
<reference evidence="3" key="1">
    <citation type="submission" date="2022-02" db="EMBL/GenBank/DDBJ databases">
        <authorList>
            <person name="Henning P.M."/>
            <person name="McCubbin A.G."/>
            <person name="Shore J.S."/>
        </authorList>
    </citation>
    <scope>NUCLEOTIDE SEQUENCE</scope>
    <source>
        <strain evidence="3">F60SS</strain>
        <tissue evidence="3">Leaves</tissue>
    </source>
</reference>
<dbReference type="InterPro" id="IPR025836">
    <property type="entry name" value="Zn_knuckle_CX2CX4HX4C"/>
</dbReference>
<dbReference type="InterPro" id="IPR025558">
    <property type="entry name" value="DUF4283"/>
</dbReference>
<dbReference type="PANTHER" id="PTHR31286:SF167">
    <property type="entry name" value="OS09G0268800 PROTEIN"/>
    <property type="match status" value="1"/>
</dbReference>
<evidence type="ECO:0000259" key="1">
    <source>
        <dbReference type="Pfam" id="PF14111"/>
    </source>
</evidence>
<dbReference type="EMBL" id="JAKUCV010003740">
    <property type="protein sequence ID" value="KAJ4837781.1"/>
    <property type="molecule type" value="Genomic_DNA"/>
</dbReference>
<organism evidence="3 4">
    <name type="scientific">Turnera subulata</name>
    <dbReference type="NCBI Taxonomy" id="218843"/>
    <lineage>
        <taxon>Eukaryota</taxon>
        <taxon>Viridiplantae</taxon>
        <taxon>Streptophyta</taxon>
        <taxon>Embryophyta</taxon>
        <taxon>Tracheophyta</taxon>
        <taxon>Spermatophyta</taxon>
        <taxon>Magnoliopsida</taxon>
        <taxon>eudicotyledons</taxon>
        <taxon>Gunneridae</taxon>
        <taxon>Pentapetalae</taxon>
        <taxon>rosids</taxon>
        <taxon>fabids</taxon>
        <taxon>Malpighiales</taxon>
        <taxon>Passifloraceae</taxon>
        <taxon>Turnera</taxon>
    </lineage>
</organism>
<dbReference type="Pfam" id="PF14111">
    <property type="entry name" value="DUF4283"/>
    <property type="match status" value="1"/>
</dbReference>
<evidence type="ECO:0000259" key="2">
    <source>
        <dbReference type="Pfam" id="PF14392"/>
    </source>
</evidence>
<gene>
    <name evidence="3" type="ORF">Tsubulata_026323</name>
</gene>
<comment type="caution">
    <text evidence="3">The sequence shown here is derived from an EMBL/GenBank/DDBJ whole genome shotgun (WGS) entry which is preliminary data.</text>
</comment>
<keyword evidence="4" id="KW-1185">Reference proteome</keyword>
<dbReference type="Proteomes" id="UP001141552">
    <property type="component" value="Unassembled WGS sequence"/>
</dbReference>
<feature type="domain" description="DUF4283" evidence="1">
    <location>
        <begin position="25"/>
        <end position="84"/>
    </location>
</feature>
<protein>
    <recommendedName>
        <fullName evidence="5">DUF4283 domain-containing protein</fullName>
    </recommendedName>
</protein>
<evidence type="ECO:0000313" key="3">
    <source>
        <dbReference type="EMBL" id="KAJ4837781.1"/>
    </source>
</evidence>
<feature type="domain" description="Zinc knuckle CX2CX4HX4C" evidence="2">
    <location>
        <begin position="146"/>
        <end position="185"/>
    </location>
</feature>
<evidence type="ECO:0000313" key="4">
    <source>
        <dbReference type="Proteomes" id="UP001141552"/>
    </source>
</evidence>
<name>A0A9Q0JCN2_9ROSI</name>
<reference evidence="3" key="2">
    <citation type="journal article" date="2023" name="Plants (Basel)">
        <title>Annotation of the Turnera subulata (Passifloraceae) Draft Genome Reveals the S-Locus Evolved after the Divergence of Turneroideae from Passifloroideae in a Stepwise Manner.</title>
        <authorList>
            <person name="Henning P.M."/>
            <person name="Roalson E.H."/>
            <person name="Mir W."/>
            <person name="McCubbin A.G."/>
            <person name="Shore J.S."/>
        </authorList>
    </citation>
    <scope>NUCLEOTIDE SEQUENCE</scope>
    <source>
        <strain evidence="3">F60SS</strain>
    </source>
</reference>
<accession>A0A9Q0JCN2</accession>
<proteinExistence type="predicted"/>
<dbReference type="PANTHER" id="PTHR31286">
    <property type="entry name" value="GLYCINE-RICH CELL WALL STRUCTURAL PROTEIN 1.8-LIKE"/>
    <property type="match status" value="1"/>
</dbReference>
<evidence type="ECO:0008006" key="5">
    <source>
        <dbReference type="Google" id="ProtNLM"/>
    </source>
</evidence>
<dbReference type="InterPro" id="IPR040256">
    <property type="entry name" value="At4g02000-like"/>
</dbReference>